<feature type="transmembrane region" description="Helical" evidence="1">
    <location>
        <begin position="175"/>
        <end position="194"/>
    </location>
</feature>
<keyword evidence="1" id="KW-0472">Membrane</keyword>
<dbReference type="Proteomes" id="UP001295684">
    <property type="component" value="Unassembled WGS sequence"/>
</dbReference>
<organism evidence="2 3">
    <name type="scientific">Euplotes crassus</name>
    <dbReference type="NCBI Taxonomy" id="5936"/>
    <lineage>
        <taxon>Eukaryota</taxon>
        <taxon>Sar</taxon>
        <taxon>Alveolata</taxon>
        <taxon>Ciliophora</taxon>
        <taxon>Intramacronucleata</taxon>
        <taxon>Spirotrichea</taxon>
        <taxon>Hypotrichia</taxon>
        <taxon>Euplotida</taxon>
        <taxon>Euplotidae</taxon>
        <taxon>Moneuplotes</taxon>
    </lineage>
</organism>
<evidence type="ECO:0000256" key="1">
    <source>
        <dbReference type="SAM" id="Phobius"/>
    </source>
</evidence>
<reference evidence="2" key="1">
    <citation type="submission" date="2023-07" db="EMBL/GenBank/DDBJ databases">
        <authorList>
            <consortium name="AG Swart"/>
            <person name="Singh M."/>
            <person name="Singh A."/>
            <person name="Seah K."/>
            <person name="Emmerich C."/>
        </authorList>
    </citation>
    <scope>NUCLEOTIDE SEQUENCE</scope>
    <source>
        <strain evidence="2">DP1</strain>
    </source>
</reference>
<dbReference type="AlphaFoldDB" id="A0AAD1XLY4"/>
<comment type="caution">
    <text evidence="2">The sequence shown here is derived from an EMBL/GenBank/DDBJ whole genome shotgun (WGS) entry which is preliminary data.</text>
</comment>
<keyword evidence="1" id="KW-0812">Transmembrane</keyword>
<sequence>MLCTNLTKQHVILKQASLHIVGSRSFCVNNYSRVKDYTSSKEFKKKPKKNVNQIAHDKEASSSFKLRENYKSIRNAMEGPSFKETKKILKYEQDQKPHYPISKEKEEQHVQEFIKAKREAILSEEDFEKLHNSNQRILIWEIDRLVVRSVFRSLTYLKILNLLSCLYVIKGGILLATTGIPLFFLGGIGGLAFLHASLRNDIRKYSQDTLLGVFYLTESRQFETLYFSKKRTQAFEIEPSDVALTSSLKIMRDITQVRDNPKKKQKLEAQLEQADSIYVDTKNNRPWRTVDRGTWYNQPLWLYLLTKYNKGDIKRSL</sequence>
<dbReference type="EMBL" id="CAMPGE010016502">
    <property type="protein sequence ID" value="CAI2375054.1"/>
    <property type="molecule type" value="Genomic_DNA"/>
</dbReference>
<evidence type="ECO:0000313" key="2">
    <source>
        <dbReference type="EMBL" id="CAI2375054.1"/>
    </source>
</evidence>
<keyword evidence="3" id="KW-1185">Reference proteome</keyword>
<gene>
    <name evidence="2" type="ORF">ECRASSUSDP1_LOCUS16414</name>
</gene>
<evidence type="ECO:0008006" key="4">
    <source>
        <dbReference type="Google" id="ProtNLM"/>
    </source>
</evidence>
<name>A0AAD1XLY4_EUPCR</name>
<keyword evidence="1" id="KW-1133">Transmembrane helix</keyword>
<protein>
    <recommendedName>
        <fullName evidence="4">Transmembrane protein</fullName>
    </recommendedName>
</protein>
<proteinExistence type="predicted"/>
<evidence type="ECO:0000313" key="3">
    <source>
        <dbReference type="Proteomes" id="UP001295684"/>
    </source>
</evidence>
<accession>A0AAD1XLY4</accession>